<evidence type="ECO:0000313" key="3">
    <source>
        <dbReference type="WBParaSite" id="EVEC_0000210101-mRNA-1"/>
    </source>
</evidence>
<dbReference type="AlphaFoldDB" id="A0A158Q9I0"/>
<dbReference type="EMBL" id="UXUI01007269">
    <property type="protein sequence ID" value="VDD86666.1"/>
    <property type="molecule type" value="Genomic_DNA"/>
</dbReference>
<dbReference type="WBParaSite" id="EVEC_0000210101-mRNA-1">
    <property type="protein sequence ID" value="EVEC_0000210101-mRNA-1"/>
    <property type="gene ID" value="EVEC_0000210101"/>
</dbReference>
<dbReference type="STRING" id="51028.A0A158Q9I0"/>
<gene>
    <name evidence="1" type="ORF">EVEC_LOCUS1809</name>
</gene>
<proteinExistence type="predicted"/>
<dbReference type="OrthoDB" id="5832385at2759"/>
<keyword evidence="2" id="KW-1185">Reference proteome</keyword>
<reference evidence="1 2" key="2">
    <citation type="submission" date="2018-10" db="EMBL/GenBank/DDBJ databases">
        <authorList>
            <consortium name="Pathogen Informatics"/>
        </authorList>
    </citation>
    <scope>NUCLEOTIDE SEQUENCE [LARGE SCALE GENOMIC DNA]</scope>
</reference>
<organism evidence="3">
    <name type="scientific">Enterobius vermicularis</name>
    <name type="common">Human pinworm</name>
    <dbReference type="NCBI Taxonomy" id="51028"/>
    <lineage>
        <taxon>Eukaryota</taxon>
        <taxon>Metazoa</taxon>
        <taxon>Ecdysozoa</taxon>
        <taxon>Nematoda</taxon>
        <taxon>Chromadorea</taxon>
        <taxon>Rhabditida</taxon>
        <taxon>Spirurina</taxon>
        <taxon>Oxyuridomorpha</taxon>
        <taxon>Oxyuroidea</taxon>
        <taxon>Oxyuridae</taxon>
        <taxon>Enterobius</taxon>
    </lineage>
</organism>
<evidence type="ECO:0000313" key="2">
    <source>
        <dbReference type="Proteomes" id="UP000274131"/>
    </source>
</evidence>
<reference evidence="3" key="1">
    <citation type="submission" date="2016-04" db="UniProtKB">
        <authorList>
            <consortium name="WormBaseParasite"/>
        </authorList>
    </citation>
    <scope>IDENTIFICATION</scope>
</reference>
<evidence type="ECO:0000313" key="1">
    <source>
        <dbReference type="EMBL" id="VDD86666.1"/>
    </source>
</evidence>
<name>A0A158Q9I0_ENTVE</name>
<protein>
    <submittedName>
        <fullName evidence="3">Ogr_Delta domain-containing protein</fullName>
    </submittedName>
</protein>
<sequence>MQACKNSELEKPDERSDASKLMFNCDKNYFQLCYLKLKKSSPPVYVSLPSCIACHRCGSMMRLGIRKYKVNGAVRELRAYRCSKKGCQTFRSPQTLIYPKPLKNAGHVRNVRKTSPVKRQQLMKQEEEKYSQSLLFPWLKVSRYSTTFELRVVKFLSSGVLNDRGWENVGSEPLNRLPSFSSN</sequence>
<dbReference type="Proteomes" id="UP000274131">
    <property type="component" value="Unassembled WGS sequence"/>
</dbReference>
<accession>A0A158Q9I0</accession>